<dbReference type="GO" id="GO:0004519">
    <property type="term" value="F:endonuclease activity"/>
    <property type="evidence" value="ECO:0007669"/>
    <property type="project" value="UniProtKB-KW"/>
</dbReference>
<dbReference type="GO" id="GO:0004527">
    <property type="term" value="F:exonuclease activity"/>
    <property type="evidence" value="ECO:0007669"/>
    <property type="project" value="UniProtKB-KW"/>
</dbReference>
<keyword evidence="2" id="KW-0269">Exonuclease</keyword>
<dbReference type="Gene3D" id="3.60.10.10">
    <property type="entry name" value="Endonuclease/exonuclease/phosphatase"/>
    <property type="match status" value="1"/>
</dbReference>
<dbReference type="STRING" id="1236220.SAMN04488112_11564"/>
<gene>
    <name evidence="2" type="ORF">SAMN04488112_11564</name>
</gene>
<dbReference type="InterPro" id="IPR036691">
    <property type="entry name" value="Endo/exonu/phosph_ase_sf"/>
</dbReference>
<dbReference type="AlphaFoldDB" id="A0A1G6P3U7"/>
<dbReference type="GO" id="GO:0006506">
    <property type="term" value="P:GPI anchor biosynthetic process"/>
    <property type="evidence" value="ECO:0007669"/>
    <property type="project" value="TreeGrafter"/>
</dbReference>
<keyword evidence="2" id="KW-0378">Hydrolase</keyword>
<protein>
    <submittedName>
        <fullName evidence="2">Metal-dependent hydrolase, endonuclease/exonuclease/phosphatase family</fullName>
    </submittedName>
</protein>
<dbReference type="GO" id="GO:0016020">
    <property type="term" value="C:membrane"/>
    <property type="evidence" value="ECO:0007669"/>
    <property type="project" value="GOC"/>
</dbReference>
<accession>A0A1G6P3U7</accession>
<evidence type="ECO:0000259" key="1">
    <source>
        <dbReference type="Pfam" id="PF03372"/>
    </source>
</evidence>
<feature type="domain" description="Endonuclease/exonuclease/phosphatase" evidence="1">
    <location>
        <begin position="4"/>
        <end position="227"/>
    </location>
</feature>
<dbReference type="EMBL" id="FMZA01000015">
    <property type="protein sequence ID" value="SDC74940.1"/>
    <property type="molecule type" value="Genomic_DNA"/>
</dbReference>
<dbReference type="PANTHER" id="PTHR14859:SF15">
    <property type="entry name" value="ENDONUCLEASE_EXONUCLEASE_PHOSPHATASE DOMAIN-CONTAINING PROTEIN"/>
    <property type="match status" value="1"/>
</dbReference>
<dbReference type="SUPFAM" id="SSF56219">
    <property type="entry name" value="DNase I-like"/>
    <property type="match status" value="1"/>
</dbReference>
<dbReference type="Proteomes" id="UP000199387">
    <property type="component" value="Unassembled WGS sequence"/>
</dbReference>
<proteinExistence type="predicted"/>
<evidence type="ECO:0000313" key="3">
    <source>
        <dbReference type="Proteomes" id="UP000199387"/>
    </source>
</evidence>
<reference evidence="2 3" key="1">
    <citation type="submission" date="2016-10" db="EMBL/GenBank/DDBJ databases">
        <authorList>
            <person name="de Groot N.N."/>
        </authorList>
    </citation>
    <scope>NUCLEOTIDE SEQUENCE [LARGE SCALE GENOMIC DNA]</scope>
    <source>
        <strain evidence="2 3">DSM 45514</strain>
    </source>
</reference>
<dbReference type="OrthoDB" id="155529at2"/>
<organism evidence="2 3">
    <name type="scientific">Melghirimyces thermohalophilus</name>
    <dbReference type="NCBI Taxonomy" id="1236220"/>
    <lineage>
        <taxon>Bacteria</taxon>
        <taxon>Bacillati</taxon>
        <taxon>Bacillota</taxon>
        <taxon>Bacilli</taxon>
        <taxon>Bacillales</taxon>
        <taxon>Thermoactinomycetaceae</taxon>
        <taxon>Melghirimyces</taxon>
    </lineage>
</organism>
<dbReference type="InterPro" id="IPR051916">
    <property type="entry name" value="GPI-anchor_lipid_remodeler"/>
</dbReference>
<dbReference type="RefSeq" id="WP_091571256.1">
    <property type="nucleotide sequence ID" value="NZ_FMZA01000015.1"/>
</dbReference>
<name>A0A1G6P3U7_9BACL</name>
<keyword evidence="2" id="KW-0255">Endonuclease</keyword>
<keyword evidence="3" id="KW-1185">Reference proteome</keyword>
<dbReference type="Pfam" id="PF03372">
    <property type="entry name" value="Exo_endo_phos"/>
    <property type="match status" value="1"/>
</dbReference>
<keyword evidence="2" id="KW-0540">Nuclease</keyword>
<dbReference type="PANTHER" id="PTHR14859">
    <property type="entry name" value="CALCOFLUOR WHITE HYPERSENSITIVE PROTEIN PRECURSOR"/>
    <property type="match status" value="1"/>
</dbReference>
<evidence type="ECO:0000313" key="2">
    <source>
        <dbReference type="EMBL" id="SDC74940.1"/>
    </source>
</evidence>
<sequence>MKVMAYNIRHGWGCDGRVDLERIAQVIEQENPDLVGLNEVDVHFHRRSGFTDQLSHLATRLGMSAVFGPAITRGSEISNTGYGNGLLLKGNVLRSENILVTRMGEETRALLVVELQPEGVKHRVCTMVTHMGLTPWMRRKQTDVLIKQLQKVAMPIVVTGDWNVIPCRPVVRRLNPYLRDVLAEWGVKGATYPCSSPRKRIDYIFCSSHFQIMDAKVVDHAGCPSDHLPITCRLERIPT</sequence>
<dbReference type="InterPro" id="IPR005135">
    <property type="entry name" value="Endo/exonuclease/phosphatase"/>
</dbReference>